<protein>
    <submittedName>
        <fullName evidence="3">Uncharacterized protein</fullName>
    </submittedName>
</protein>
<evidence type="ECO:0000256" key="2">
    <source>
        <dbReference type="SAM" id="Phobius"/>
    </source>
</evidence>
<keyword evidence="2" id="KW-0812">Transmembrane</keyword>
<feature type="compositionally biased region" description="Polar residues" evidence="1">
    <location>
        <begin position="277"/>
        <end position="292"/>
    </location>
</feature>
<gene>
    <name evidence="3" type="ORF">C1SCF055_LOCUS27282</name>
</gene>
<feature type="compositionally biased region" description="Basic residues" evidence="1">
    <location>
        <begin position="382"/>
        <end position="392"/>
    </location>
</feature>
<comment type="caution">
    <text evidence="3">The sequence shown here is derived from an EMBL/GenBank/DDBJ whole genome shotgun (WGS) entry which is preliminary data.</text>
</comment>
<dbReference type="EMBL" id="CAMXCT030002902">
    <property type="protein sequence ID" value="CAL4788531.1"/>
    <property type="molecule type" value="Genomic_DNA"/>
</dbReference>
<keyword evidence="2" id="KW-1133">Transmembrane helix</keyword>
<evidence type="ECO:0000313" key="4">
    <source>
        <dbReference type="EMBL" id="CAL1154594.1"/>
    </source>
</evidence>
<dbReference type="Proteomes" id="UP001152797">
    <property type="component" value="Unassembled WGS sequence"/>
</dbReference>
<accession>A0A9P1CZS6</accession>
<reference evidence="4" key="2">
    <citation type="submission" date="2024-04" db="EMBL/GenBank/DDBJ databases">
        <authorList>
            <person name="Chen Y."/>
            <person name="Shah S."/>
            <person name="Dougan E. K."/>
            <person name="Thang M."/>
            <person name="Chan C."/>
        </authorList>
    </citation>
    <scope>NUCLEOTIDE SEQUENCE [LARGE SCALE GENOMIC DNA]</scope>
</reference>
<feature type="region of interest" description="Disordered" evidence="1">
    <location>
        <begin position="77"/>
        <end position="183"/>
    </location>
</feature>
<reference evidence="3" key="1">
    <citation type="submission" date="2022-10" db="EMBL/GenBank/DDBJ databases">
        <authorList>
            <person name="Chen Y."/>
            <person name="Dougan E. K."/>
            <person name="Chan C."/>
            <person name="Rhodes N."/>
            <person name="Thang M."/>
        </authorList>
    </citation>
    <scope>NUCLEOTIDE SEQUENCE</scope>
</reference>
<organism evidence="3">
    <name type="scientific">Cladocopium goreaui</name>
    <dbReference type="NCBI Taxonomy" id="2562237"/>
    <lineage>
        <taxon>Eukaryota</taxon>
        <taxon>Sar</taxon>
        <taxon>Alveolata</taxon>
        <taxon>Dinophyceae</taxon>
        <taxon>Suessiales</taxon>
        <taxon>Symbiodiniaceae</taxon>
        <taxon>Cladocopium</taxon>
    </lineage>
</organism>
<keyword evidence="5" id="KW-1185">Reference proteome</keyword>
<evidence type="ECO:0000313" key="5">
    <source>
        <dbReference type="Proteomes" id="UP001152797"/>
    </source>
</evidence>
<feature type="compositionally biased region" description="Low complexity" evidence="1">
    <location>
        <begin position="112"/>
        <end position="121"/>
    </location>
</feature>
<sequence>MPLPCTLKERLLRASLALLCFVGMVAIWSSALSHETTPLQSSTLAFLFLMLCGFCLQAVNPVTDKTAHSSAQALVQTRQRLGRPEEPFTSSVPEEPGAKFMKSTVASRMRSQAAQAAQPAQGLKTGPAACGERFQPEKESTKLKQDTPRRNEVDGKDQRERPQGDSHKNDKMCHKTHKTERQGIHSNTNCAFGRPRVSRRLLECFRACGRLLRRVHPRISNFWKLSICSNNFYKGIVSHCGNQTLKAGVEVQDLPGVSGGLGDARRDQESWRDLQPTNMTNTVKPLPTNMNPKQRMAGSMRQPDKNTSHEKLALKQHHGSISSHVPEQDCQERGYTRCFLPDHHTKFSIRHVFESNTLVPASFDKMENGSSNLHDETAVPKKPWRSSRRGHSPRQECMVQKENICPAGTARVDKETKKLQQLNYLRRLPCAKHQVLQAPNSALPVSSASTKHSTHGMAKHGDIFIDPEFQDSPSQAFLELVAMCERSETGHVQAMAALRRLQGSMPRHRFK</sequence>
<dbReference type="EMBL" id="CAMXCT020002902">
    <property type="protein sequence ID" value="CAL1154594.1"/>
    <property type="molecule type" value="Genomic_DNA"/>
</dbReference>
<feature type="region of interest" description="Disordered" evidence="1">
    <location>
        <begin position="369"/>
        <end position="396"/>
    </location>
</feature>
<feature type="compositionally biased region" description="Basic and acidic residues" evidence="1">
    <location>
        <begin position="134"/>
        <end position="183"/>
    </location>
</feature>
<name>A0A9P1CZS6_9DINO</name>
<dbReference type="AlphaFoldDB" id="A0A9P1CZS6"/>
<dbReference type="EMBL" id="CAMXCT010002902">
    <property type="protein sequence ID" value="CAI4001219.1"/>
    <property type="molecule type" value="Genomic_DNA"/>
</dbReference>
<evidence type="ECO:0000313" key="3">
    <source>
        <dbReference type="EMBL" id="CAI4001219.1"/>
    </source>
</evidence>
<evidence type="ECO:0000256" key="1">
    <source>
        <dbReference type="SAM" id="MobiDB-lite"/>
    </source>
</evidence>
<feature type="region of interest" description="Disordered" evidence="1">
    <location>
        <begin position="277"/>
        <end position="304"/>
    </location>
</feature>
<proteinExistence type="predicted"/>
<feature type="transmembrane region" description="Helical" evidence="2">
    <location>
        <begin position="43"/>
        <end position="62"/>
    </location>
</feature>
<keyword evidence="2" id="KW-0472">Membrane</keyword>
<feature type="transmembrane region" description="Helical" evidence="2">
    <location>
        <begin position="12"/>
        <end position="31"/>
    </location>
</feature>